<dbReference type="Proteomes" id="UP000198694">
    <property type="component" value="Unassembled WGS sequence"/>
</dbReference>
<dbReference type="EMBL" id="FNFL01000008">
    <property type="protein sequence ID" value="SDK55093.1"/>
    <property type="molecule type" value="Genomic_DNA"/>
</dbReference>
<evidence type="ECO:0000313" key="3">
    <source>
        <dbReference type="Proteomes" id="UP000198694"/>
    </source>
</evidence>
<evidence type="ECO:0000256" key="1">
    <source>
        <dbReference type="SAM" id="Phobius"/>
    </source>
</evidence>
<dbReference type="NCBIfam" id="NF041002">
    <property type="entry name" value="pilin_ComGF"/>
    <property type="match status" value="1"/>
</dbReference>
<proteinExistence type="predicted"/>
<keyword evidence="1" id="KW-1133">Transmembrane helix</keyword>
<dbReference type="InterPro" id="IPR016977">
    <property type="entry name" value="ComGF"/>
</dbReference>
<feature type="transmembrane region" description="Helical" evidence="1">
    <location>
        <begin position="6"/>
        <end position="29"/>
    </location>
</feature>
<keyword evidence="1" id="KW-0472">Membrane</keyword>
<organism evidence="2 3">
    <name type="scientific">Sediminibacillus albus</name>
    <dbReference type="NCBI Taxonomy" id="407036"/>
    <lineage>
        <taxon>Bacteria</taxon>
        <taxon>Bacillati</taxon>
        <taxon>Bacillota</taxon>
        <taxon>Bacilli</taxon>
        <taxon>Bacillales</taxon>
        <taxon>Bacillaceae</taxon>
        <taxon>Sediminibacillus</taxon>
    </lineage>
</organism>
<accession>A0A1G9CTT8</accession>
<gene>
    <name evidence="2" type="ORF">SAMN05216243_3538</name>
</gene>
<sequence length="133" mass="15491">MNNKGFTFVSMLLSLSILLIMLPFLAFIYDSLHTEDYFDEQSARLFFQLMADEINQSKKVDILNNEITLEKFNKDTVTITRYKDVIRRQVLGAGHEILLRNIQQFDVEELPYGIKVKIVSLEGATYDKTFNFP</sequence>
<protein>
    <submittedName>
        <fullName evidence="2">Competence protein ComGF</fullName>
    </submittedName>
</protein>
<keyword evidence="3" id="KW-1185">Reference proteome</keyword>
<dbReference type="STRING" id="407036.SAMN05216243_3538"/>
<evidence type="ECO:0000313" key="2">
    <source>
        <dbReference type="EMBL" id="SDK55093.1"/>
    </source>
</evidence>
<dbReference type="AlphaFoldDB" id="A0A1G9CTT8"/>
<reference evidence="2 3" key="1">
    <citation type="submission" date="2016-10" db="EMBL/GenBank/DDBJ databases">
        <authorList>
            <person name="de Groot N.N."/>
        </authorList>
    </citation>
    <scope>NUCLEOTIDE SEQUENCE [LARGE SCALE GENOMIC DNA]</scope>
    <source>
        <strain evidence="2 3">CGMCC 1.6502</strain>
    </source>
</reference>
<dbReference type="Pfam" id="PF15980">
    <property type="entry name" value="ComGF"/>
    <property type="match status" value="1"/>
</dbReference>
<keyword evidence="1" id="KW-0812">Transmembrane</keyword>
<name>A0A1G9CTT8_9BACI</name>